<evidence type="ECO:0000256" key="4">
    <source>
        <dbReference type="ARBA" id="ARBA00023163"/>
    </source>
</evidence>
<evidence type="ECO:0000313" key="8">
    <source>
        <dbReference type="Proteomes" id="UP000737402"/>
    </source>
</evidence>
<dbReference type="Gene3D" id="1.10.10.10">
    <property type="entry name" value="Winged helix-like DNA-binding domain superfamily/Winged helix DNA-binding domain"/>
    <property type="match status" value="1"/>
</dbReference>
<dbReference type="SUPFAM" id="SSF88946">
    <property type="entry name" value="Sigma2 domain of RNA polymerase sigma factors"/>
    <property type="match status" value="1"/>
</dbReference>
<dbReference type="SUPFAM" id="SSF88659">
    <property type="entry name" value="Sigma3 and sigma4 domains of RNA polymerase sigma factors"/>
    <property type="match status" value="1"/>
</dbReference>
<sequence>MGEHSKRDAFIREVYQPFYQDVYQFCLYFTNHEEEAKDLTQETFIKALKNIDKFQGRSSTKTWIISIARNTTIDHHRKKKFQRLLPHKWAKEQITSTSSSDYKVENQGDWEVLQKSLVKLKSDYRQVVILRALKDFSVKETAEILGWSESKVRVSYHRALKEMRKTVGLDSEGVVFYEEAE</sequence>
<evidence type="ECO:0000259" key="5">
    <source>
        <dbReference type="Pfam" id="PF04542"/>
    </source>
</evidence>
<dbReference type="InterPro" id="IPR013325">
    <property type="entry name" value="RNA_pol_sigma_r2"/>
</dbReference>
<dbReference type="Gene3D" id="1.10.1740.10">
    <property type="match status" value="1"/>
</dbReference>
<dbReference type="Proteomes" id="UP000737402">
    <property type="component" value="Unassembled WGS sequence"/>
</dbReference>
<organism evidence="7 8">
    <name type="scientific">Sutcliffiella tianshenii</name>
    <dbReference type="NCBI Taxonomy" id="1463404"/>
    <lineage>
        <taxon>Bacteria</taxon>
        <taxon>Bacillati</taxon>
        <taxon>Bacillota</taxon>
        <taxon>Bacilli</taxon>
        <taxon>Bacillales</taxon>
        <taxon>Bacillaceae</taxon>
        <taxon>Sutcliffiella</taxon>
    </lineage>
</organism>
<comment type="caution">
    <text evidence="7">The sequence shown here is derived from an EMBL/GenBank/DDBJ whole genome shotgun (WGS) entry which is preliminary data.</text>
</comment>
<protein>
    <submittedName>
        <fullName evidence="7">RNA polymerase sigma-70 factor (ECF subfamily)</fullName>
    </submittedName>
</protein>
<accession>A0ABS2P3S6</accession>
<evidence type="ECO:0000259" key="6">
    <source>
        <dbReference type="Pfam" id="PF08281"/>
    </source>
</evidence>
<evidence type="ECO:0000313" key="7">
    <source>
        <dbReference type="EMBL" id="MBM7621616.1"/>
    </source>
</evidence>
<evidence type="ECO:0000256" key="2">
    <source>
        <dbReference type="ARBA" id="ARBA00023015"/>
    </source>
</evidence>
<dbReference type="CDD" id="cd06171">
    <property type="entry name" value="Sigma70_r4"/>
    <property type="match status" value="1"/>
</dbReference>
<evidence type="ECO:0000256" key="1">
    <source>
        <dbReference type="ARBA" id="ARBA00010641"/>
    </source>
</evidence>
<keyword evidence="2" id="KW-0805">Transcription regulation</keyword>
<feature type="domain" description="RNA polymerase sigma factor 70 region 4 type 2" evidence="6">
    <location>
        <begin position="112"/>
        <end position="163"/>
    </location>
</feature>
<dbReference type="InterPro" id="IPR013249">
    <property type="entry name" value="RNA_pol_sigma70_r4_t2"/>
</dbReference>
<dbReference type="EMBL" id="JAFBED010000009">
    <property type="protein sequence ID" value="MBM7621616.1"/>
    <property type="molecule type" value="Genomic_DNA"/>
</dbReference>
<dbReference type="PANTHER" id="PTHR43133">
    <property type="entry name" value="RNA POLYMERASE ECF-TYPE SIGMA FACTO"/>
    <property type="match status" value="1"/>
</dbReference>
<dbReference type="InterPro" id="IPR036388">
    <property type="entry name" value="WH-like_DNA-bd_sf"/>
</dbReference>
<reference evidence="7 8" key="1">
    <citation type="submission" date="2021-01" db="EMBL/GenBank/DDBJ databases">
        <title>Genomic Encyclopedia of Type Strains, Phase IV (KMG-IV): sequencing the most valuable type-strain genomes for metagenomic binning, comparative biology and taxonomic classification.</title>
        <authorList>
            <person name="Goeker M."/>
        </authorList>
    </citation>
    <scope>NUCLEOTIDE SEQUENCE [LARGE SCALE GENOMIC DNA]</scope>
    <source>
        <strain evidence="7 8">DSM 25879</strain>
    </source>
</reference>
<name>A0ABS2P3S6_9BACI</name>
<feature type="domain" description="RNA polymerase sigma-70 region 2" evidence="5">
    <location>
        <begin position="15"/>
        <end position="80"/>
    </location>
</feature>
<dbReference type="PANTHER" id="PTHR43133:SF60">
    <property type="entry name" value="RNA POLYMERASE SIGMA FACTOR SIGV"/>
    <property type="match status" value="1"/>
</dbReference>
<gene>
    <name evidence="7" type="ORF">JOC95_003505</name>
</gene>
<keyword evidence="8" id="KW-1185">Reference proteome</keyword>
<dbReference type="InterPro" id="IPR039425">
    <property type="entry name" value="RNA_pol_sigma-70-like"/>
</dbReference>
<dbReference type="InterPro" id="IPR014284">
    <property type="entry name" value="RNA_pol_sigma-70_dom"/>
</dbReference>
<dbReference type="RefSeq" id="WP_239582984.1">
    <property type="nucleotide sequence ID" value="NZ_JAFBED010000009.1"/>
</dbReference>
<dbReference type="Pfam" id="PF08281">
    <property type="entry name" value="Sigma70_r4_2"/>
    <property type="match status" value="1"/>
</dbReference>
<dbReference type="Pfam" id="PF04542">
    <property type="entry name" value="Sigma70_r2"/>
    <property type="match status" value="1"/>
</dbReference>
<proteinExistence type="inferred from homology"/>
<keyword evidence="4" id="KW-0804">Transcription</keyword>
<dbReference type="NCBIfam" id="TIGR02937">
    <property type="entry name" value="sigma70-ECF"/>
    <property type="match status" value="1"/>
</dbReference>
<dbReference type="InterPro" id="IPR007627">
    <property type="entry name" value="RNA_pol_sigma70_r2"/>
</dbReference>
<dbReference type="InterPro" id="IPR013324">
    <property type="entry name" value="RNA_pol_sigma_r3/r4-like"/>
</dbReference>
<keyword evidence="3" id="KW-0731">Sigma factor</keyword>
<comment type="similarity">
    <text evidence="1">Belongs to the sigma-70 factor family. ECF subfamily.</text>
</comment>
<evidence type="ECO:0000256" key="3">
    <source>
        <dbReference type="ARBA" id="ARBA00023082"/>
    </source>
</evidence>